<dbReference type="EMBL" id="MF479730">
    <property type="protein sequence ID" value="ASU00578.1"/>
    <property type="molecule type" value="Genomic_DNA"/>
</dbReference>
<dbReference type="RefSeq" id="YP_009613029.1">
    <property type="nucleotide sequence ID" value="NC_042019.1"/>
</dbReference>
<name>A0A223LEX3_9CAUD</name>
<reference evidence="1 2" key="1">
    <citation type="submission" date="2017-07" db="EMBL/GenBank/DDBJ databases">
        <title>In vitro design and evaluation of phage cocktails against multidrug-resistant Aeromonas salmonicida.</title>
        <authorList>
            <person name="Chen L."/>
            <person name="Yuan S."/>
            <person name="Ma Y."/>
        </authorList>
    </citation>
    <scope>NUCLEOTIDE SEQUENCE [LARGE SCALE GENOMIC DNA]</scope>
</reference>
<keyword evidence="2" id="KW-1185">Reference proteome</keyword>
<evidence type="ECO:0000313" key="2">
    <source>
        <dbReference type="Proteomes" id="UP000221110"/>
    </source>
</evidence>
<dbReference type="Gene3D" id="3.90.176.10">
    <property type="entry name" value="Toxin ADP-ribosyltransferase, Chain A, domain 1"/>
    <property type="match status" value="1"/>
</dbReference>
<dbReference type="Proteomes" id="UP000221110">
    <property type="component" value="Segment"/>
</dbReference>
<evidence type="ECO:0000313" key="1">
    <source>
        <dbReference type="EMBL" id="ASU00578.1"/>
    </source>
</evidence>
<dbReference type="GeneID" id="40089399"/>
<protein>
    <submittedName>
        <fullName evidence="1">Uncharacterized protein</fullName>
    </submittedName>
</protein>
<dbReference type="KEGG" id="vg:40089399"/>
<organism evidence="1 2">
    <name type="scientific">Aeromonas phage AS-gz</name>
    <dbReference type="NCBI Taxonomy" id="2026082"/>
    <lineage>
        <taxon>Viruses</taxon>
        <taxon>Duplodnaviria</taxon>
        <taxon>Heunggongvirae</taxon>
        <taxon>Uroviricota</taxon>
        <taxon>Caudoviricetes</taxon>
        <taxon>Pantevenvirales</taxon>
        <taxon>Straboviridae</taxon>
        <taxon>Tulanevirus</taxon>
        <taxon>Tulanevirus asgz</taxon>
    </lineage>
</organism>
<dbReference type="SUPFAM" id="SSF56399">
    <property type="entry name" value="ADP-ribosylation"/>
    <property type="match status" value="1"/>
</dbReference>
<sequence length="301" mass="34597">MLNPSTVVPVSVIEQPEFSKSHYPSFSGYTADTINAPITFEEFKWACKISDNFHNTSIGHMPWMNLELGSYEQVRLIFDFHGKNSSNIIRVCNRILEQRYIDSHHSICTLKKYDYYVSSYCDEEFSNVSAALRYGIFDDANKKFVTEHIRRMDSYMAESENFNKSVWRGMSLNKADYMKFKDNGSILFKNFVSTSFCPIFFNYGIAECRHLDFNETTQEIVIDCDPHRTVTVNMHIDCSNVKHLIPASVSPYPEECEVILGKNTVLVIDEIFEYVSHADSFCFVKAKAVPLSQFTGTTLVV</sequence>
<accession>A0A223LEX3</accession>
<proteinExistence type="predicted"/>